<evidence type="ECO:0000256" key="3">
    <source>
        <dbReference type="ARBA" id="ARBA00022475"/>
    </source>
</evidence>
<keyword evidence="4" id="KW-0336">GPI-anchor</keyword>
<feature type="domain" description="Trypanosome variant surface glycoprotein B-type N-terminal" evidence="10">
    <location>
        <begin position="14"/>
        <end position="334"/>
    </location>
</feature>
<evidence type="ECO:0000256" key="9">
    <source>
        <dbReference type="SAM" id="SignalP"/>
    </source>
</evidence>
<evidence type="ECO:0000256" key="5">
    <source>
        <dbReference type="ARBA" id="ARBA00022729"/>
    </source>
</evidence>
<evidence type="ECO:0000256" key="8">
    <source>
        <dbReference type="ARBA" id="ARBA00023288"/>
    </source>
</evidence>
<keyword evidence="3" id="KW-1003">Cell membrane</keyword>
<evidence type="ECO:0000259" key="10">
    <source>
        <dbReference type="Pfam" id="PF13206"/>
    </source>
</evidence>
<evidence type="ECO:0000256" key="2">
    <source>
        <dbReference type="ARBA" id="ARBA00004609"/>
    </source>
</evidence>
<evidence type="ECO:0000256" key="7">
    <source>
        <dbReference type="ARBA" id="ARBA00023180"/>
    </source>
</evidence>
<feature type="chain" id="PRO_5033799622" evidence="9">
    <location>
        <begin position="28"/>
        <end position="334"/>
    </location>
</feature>
<feature type="signal peptide" evidence="9">
    <location>
        <begin position="1"/>
        <end position="27"/>
    </location>
</feature>
<dbReference type="Pfam" id="PF13206">
    <property type="entry name" value="VSG_B"/>
    <property type="match status" value="1"/>
</dbReference>
<accession>A0A3L6LC78</accession>
<comment type="subcellular location">
    <subcellularLocation>
        <location evidence="2">Cell membrane</location>
        <topology evidence="2">Lipid-anchor</topology>
        <topology evidence="2">GPI-anchor</topology>
    </subcellularLocation>
</comment>
<keyword evidence="6" id="KW-0472">Membrane</keyword>
<dbReference type="Proteomes" id="UP000266743">
    <property type="component" value="Chromosome 3"/>
</dbReference>
<dbReference type="AlphaFoldDB" id="A0A3L6LC78"/>
<evidence type="ECO:0000313" key="12">
    <source>
        <dbReference type="EMBL" id="RHW73657.1"/>
    </source>
</evidence>
<evidence type="ECO:0000313" key="15">
    <source>
        <dbReference type="Proteomes" id="UP000266743"/>
    </source>
</evidence>
<evidence type="ECO:0000313" key="13">
    <source>
        <dbReference type="EMBL" id="RHW73840.1"/>
    </source>
</evidence>
<evidence type="ECO:0000256" key="6">
    <source>
        <dbReference type="ARBA" id="ARBA00023136"/>
    </source>
</evidence>
<dbReference type="EMBL" id="QSBY01000003">
    <property type="protein sequence ID" value="RHW73840.1"/>
    <property type="molecule type" value="Genomic_DNA"/>
</dbReference>
<proteinExistence type="predicted"/>
<reference evidence="14 15" key="1">
    <citation type="submission" date="2018-09" db="EMBL/GenBank/DDBJ databases">
        <title>whole genome sequence of T. equiperdum IVM-t1 strain.</title>
        <authorList>
            <person name="Suganuma K."/>
        </authorList>
    </citation>
    <scope>NUCLEOTIDE SEQUENCE [LARGE SCALE GENOMIC DNA]</scope>
    <source>
        <strain evidence="14 15">IVM-t1</strain>
    </source>
</reference>
<dbReference type="GO" id="GO:0098552">
    <property type="term" value="C:side of membrane"/>
    <property type="evidence" value="ECO:0007669"/>
    <property type="project" value="UniProtKB-KW"/>
</dbReference>
<evidence type="ECO:0000313" key="14">
    <source>
        <dbReference type="EMBL" id="RHW73878.1"/>
    </source>
</evidence>
<evidence type="ECO:0000313" key="11">
    <source>
        <dbReference type="EMBL" id="RHW73427.1"/>
    </source>
</evidence>
<name>A0A3L6LC78_9TRYP</name>
<dbReference type="EMBL" id="QSBY01000003">
    <property type="protein sequence ID" value="RHW73878.1"/>
    <property type="molecule type" value="Genomic_DNA"/>
</dbReference>
<dbReference type="EMBL" id="QSBY01000003">
    <property type="protein sequence ID" value="RHW73427.1"/>
    <property type="molecule type" value="Genomic_DNA"/>
</dbReference>
<comment type="function">
    <text evidence="1">VSG forms a coat on the surface of the parasite. The trypanosome evades the immune response of the host by expressing a series of antigenically distinct VSGs from an estimated 1000 VSG genes.</text>
</comment>
<evidence type="ECO:0000256" key="4">
    <source>
        <dbReference type="ARBA" id="ARBA00022622"/>
    </source>
</evidence>
<comment type="caution">
    <text evidence="14">The sequence shown here is derived from an EMBL/GenBank/DDBJ whole genome shotgun (WGS) entry which is preliminary data.</text>
</comment>
<dbReference type="InterPro" id="IPR025932">
    <property type="entry name" value="Trypano_VSG_B_N_dom"/>
</dbReference>
<dbReference type="EMBL" id="QSBY01000003">
    <property type="protein sequence ID" value="RHW73657.1"/>
    <property type="molecule type" value="Genomic_DNA"/>
</dbReference>
<gene>
    <name evidence="12" type="ORF">DPX39_030075000</name>
    <name evidence="14" type="ORF">DPX39_030077800</name>
    <name evidence="13" type="ORF">DPX39_030080600</name>
    <name evidence="11" type="ORF">DPX39_030083400</name>
</gene>
<dbReference type="GO" id="GO:0005886">
    <property type="term" value="C:plasma membrane"/>
    <property type="evidence" value="ECO:0007669"/>
    <property type="project" value="UniProtKB-SubCell"/>
</dbReference>
<organism evidence="14">
    <name type="scientific">Trypanosoma brucei equiperdum</name>
    <dbReference type="NCBI Taxonomy" id="630700"/>
    <lineage>
        <taxon>Eukaryota</taxon>
        <taxon>Discoba</taxon>
        <taxon>Euglenozoa</taxon>
        <taxon>Kinetoplastea</taxon>
        <taxon>Metakinetoplastina</taxon>
        <taxon>Trypanosomatida</taxon>
        <taxon>Trypanosomatidae</taxon>
        <taxon>Trypanosoma</taxon>
    </lineage>
</organism>
<sequence length="334" mass="35777">MGQKTAVEVALTTVLLILASKGVKSTALENVLDFVALCNVVNVYDQREIIEKPTQLLTGNKIISDLSRLNLSTATDSWYNNKAGEYSTAGTDKDGEKLKKWQAVAASAVKDTDGAEDIHTRLPDTPQRLRANNIIRKHLKQATALIDNYNKKRQLIADHISNAKKKLAEAIFGPEKTAFDKTRFKNDAGPGPGRNKICGGGTAGDEEAGKAIAEALICICTGGTAAANSECYNNTAKQVQNGRDEATNAEEGWTEILGKCKQMPQPKAVTAATINAAAAAILARIGQLSTHSTQANERFTLGRTAANTCAGGDGELCVNYKTQFTQPNKELGWL</sequence>
<keyword evidence="5 9" id="KW-0732">Signal</keyword>
<keyword evidence="7" id="KW-0325">Glycoprotein</keyword>
<keyword evidence="8" id="KW-0449">Lipoprotein</keyword>
<evidence type="ECO:0000256" key="1">
    <source>
        <dbReference type="ARBA" id="ARBA00002523"/>
    </source>
</evidence>
<protein>
    <submittedName>
        <fullName evidence="14">Trypanosomal VSG domain containing protein</fullName>
    </submittedName>
</protein>